<evidence type="ECO:0000256" key="5">
    <source>
        <dbReference type="ARBA" id="ARBA00023180"/>
    </source>
</evidence>
<dbReference type="Proteomes" id="UP000299102">
    <property type="component" value="Unassembled WGS sequence"/>
</dbReference>
<evidence type="ECO:0000256" key="6">
    <source>
        <dbReference type="ARBA" id="ARBA00029445"/>
    </source>
</evidence>
<evidence type="ECO:0000256" key="2">
    <source>
        <dbReference type="ARBA" id="ARBA00022692"/>
    </source>
</evidence>
<comment type="caution">
    <text evidence="7">The sequence shown here is derived from an EMBL/GenBank/DDBJ whole genome shotgun (WGS) entry which is preliminary data.</text>
</comment>
<dbReference type="GO" id="GO:0098703">
    <property type="term" value="P:calcium ion import across plasma membrane"/>
    <property type="evidence" value="ECO:0007669"/>
    <property type="project" value="TreeGrafter"/>
</dbReference>
<evidence type="ECO:0000313" key="7">
    <source>
        <dbReference type="EMBL" id="GBP21405.1"/>
    </source>
</evidence>
<evidence type="ECO:0000256" key="4">
    <source>
        <dbReference type="ARBA" id="ARBA00023136"/>
    </source>
</evidence>
<comment type="subcellular location">
    <subcellularLocation>
        <location evidence="1">Membrane</location>
        <topology evidence="1">Multi-pass membrane protein</topology>
    </subcellularLocation>
</comment>
<dbReference type="InterPro" id="IPR055288">
    <property type="entry name" value="NALCN_aux_factor_1/2"/>
</dbReference>
<protein>
    <submittedName>
        <fullName evidence="7">Uncharacterized protein</fullName>
    </submittedName>
</protein>
<keyword evidence="2" id="KW-0812">Transmembrane</keyword>
<comment type="similarity">
    <text evidence="6">Belongs to the NALF family.</text>
</comment>
<dbReference type="EMBL" id="BGZK01000128">
    <property type="protein sequence ID" value="GBP21405.1"/>
    <property type="molecule type" value="Genomic_DNA"/>
</dbReference>
<dbReference type="AlphaFoldDB" id="A0A4C1U4T1"/>
<dbReference type="GO" id="GO:0005886">
    <property type="term" value="C:plasma membrane"/>
    <property type="evidence" value="ECO:0007669"/>
    <property type="project" value="TreeGrafter"/>
</dbReference>
<sequence length="212" mass="22500">MAAAGLAVSPLARLNPWLSACDLEEEGAGGVRVCGDGACGSGGGAPEVLAAQNVSHLCALGAGARAHRLAELRLRACCERSPVSALDRVARADVAAGGERCQSTLYDLIELDAMAARVHCGFADVLDRYDCGQSYSVHSCQVCQTNKQASRLIVSSRSPLSHAPALGTRRAVSARGRTDDEAVIDLTERSRFLTSRRRVLRRPRRVLSYGPL</sequence>
<proteinExistence type="inferred from homology"/>
<keyword evidence="4" id="KW-0472">Membrane</keyword>
<dbReference type="PANTHER" id="PTHR15819">
    <property type="entry name" value="TRANSMEMBRANE PROTEIN FAM155"/>
    <property type="match status" value="1"/>
</dbReference>
<evidence type="ECO:0000256" key="3">
    <source>
        <dbReference type="ARBA" id="ARBA00022989"/>
    </source>
</evidence>
<organism evidence="7 8">
    <name type="scientific">Eumeta variegata</name>
    <name type="common">Bagworm moth</name>
    <name type="synonym">Eumeta japonica</name>
    <dbReference type="NCBI Taxonomy" id="151549"/>
    <lineage>
        <taxon>Eukaryota</taxon>
        <taxon>Metazoa</taxon>
        <taxon>Ecdysozoa</taxon>
        <taxon>Arthropoda</taxon>
        <taxon>Hexapoda</taxon>
        <taxon>Insecta</taxon>
        <taxon>Pterygota</taxon>
        <taxon>Neoptera</taxon>
        <taxon>Endopterygota</taxon>
        <taxon>Lepidoptera</taxon>
        <taxon>Glossata</taxon>
        <taxon>Ditrysia</taxon>
        <taxon>Tineoidea</taxon>
        <taxon>Psychidae</taxon>
        <taxon>Oiketicinae</taxon>
        <taxon>Eumeta</taxon>
    </lineage>
</organism>
<keyword evidence="3" id="KW-1133">Transmembrane helix</keyword>
<keyword evidence="5" id="KW-0325">Glycoprotein</keyword>
<dbReference type="GO" id="GO:0015275">
    <property type="term" value="F:stretch-activated, monoatomic cation-selective, calcium channel activity"/>
    <property type="evidence" value="ECO:0007669"/>
    <property type="project" value="TreeGrafter"/>
</dbReference>
<name>A0A4C1U4T1_EUMVA</name>
<dbReference type="STRING" id="151549.A0A4C1U4T1"/>
<reference evidence="7 8" key="1">
    <citation type="journal article" date="2019" name="Commun. Biol.">
        <title>The bagworm genome reveals a unique fibroin gene that provides high tensile strength.</title>
        <authorList>
            <person name="Kono N."/>
            <person name="Nakamura H."/>
            <person name="Ohtoshi R."/>
            <person name="Tomita M."/>
            <person name="Numata K."/>
            <person name="Arakawa K."/>
        </authorList>
    </citation>
    <scope>NUCLEOTIDE SEQUENCE [LARGE SCALE GENOMIC DNA]</scope>
</reference>
<evidence type="ECO:0000313" key="8">
    <source>
        <dbReference type="Proteomes" id="UP000299102"/>
    </source>
</evidence>
<accession>A0A4C1U4T1</accession>
<evidence type="ECO:0000256" key="1">
    <source>
        <dbReference type="ARBA" id="ARBA00004141"/>
    </source>
</evidence>
<gene>
    <name evidence="7" type="ORF">EVAR_12006_1</name>
</gene>
<dbReference type="OrthoDB" id="10047996at2759"/>
<dbReference type="PANTHER" id="PTHR15819:SF11">
    <property type="entry name" value="MID1, ISOFORM A"/>
    <property type="match status" value="1"/>
</dbReference>
<keyword evidence="8" id="KW-1185">Reference proteome</keyword>